<dbReference type="Proteomes" id="UP000663889">
    <property type="component" value="Unassembled WGS sequence"/>
</dbReference>
<feature type="non-terminal residue" evidence="2">
    <location>
        <position position="47"/>
    </location>
</feature>
<accession>A0A815TKX9</accession>
<organism evidence="2 3">
    <name type="scientific">Rotaria sordida</name>
    <dbReference type="NCBI Taxonomy" id="392033"/>
    <lineage>
        <taxon>Eukaryota</taxon>
        <taxon>Metazoa</taxon>
        <taxon>Spiralia</taxon>
        <taxon>Gnathifera</taxon>
        <taxon>Rotifera</taxon>
        <taxon>Eurotatoria</taxon>
        <taxon>Bdelloidea</taxon>
        <taxon>Philodinida</taxon>
        <taxon>Philodinidae</taxon>
        <taxon>Rotaria</taxon>
    </lineage>
</organism>
<evidence type="ECO:0000313" key="2">
    <source>
        <dbReference type="EMBL" id="CAF1503469.1"/>
    </source>
</evidence>
<dbReference type="AlphaFoldDB" id="A0A815TKX9"/>
<dbReference type="EMBL" id="CAJNOU010006374">
    <property type="protein sequence ID" value="CAF1503469.1"/>
    <property type="molecule type" value="Genomic_DNA"/>
</dbReference>
<name>A0A815TKX9_9BILA</name>
<evidence type="ECO:0000256" key="1">
    <source>
        <dbReference type="SAM" id="MobiDB-lite"/>
    </source>
</evidence>
<feature type="region of interest" description="Disordered" evidence="1">
    <location>
        <begin position="1"/>
        <end position="47"/>
    </location>
</feature>
<protein>
    <submittedName>
        <fullName evidence="2">Uncharacterized protein</fullName>
    </submittedName>
</protein>
<comment type="caution">
    <text evidence="2">The sequence shown here is derived from an EMBL/GenBank/DDBJ whole genome shotgun (WGS) entry which is preliminary data.</text>
</comment>
<sequence length="47" mass="5474">MKASNSTLIPTGQRNPDQLPSNSQNQIGQQQQRIPLETKKDKRRKKW</sequence>
<evidence type="ECO:0000313" key="3">
    <source>
        <dbReference type="Proteomes" id="UP000663889"/>
    </source>
</evidence>
<reference evidence="2" key="1">
    <citation type="submission" date="2021-02" db="EMBL/GenBank/DDBJ databases">
        <authorList>
            <person name="Nowell W R."/>
        </authorList>
    </citation>
    <scope>NUCLEOTIDE SEQUENCE</scope>
</reference>
<feature type="compositionally biased region" description="Low complexity" evidence="1">
    <location>
        <begin position="21"/>
        <end position="32"/>
    </location>
</feature>
<feature type="compositionally biased region" description="Polar residues" evidence="1">
    <location>
        <begin position="1"/>
        <end position="20"/>
    </location>
</feature>
<proteinExistence type="predicted"/>
<gene>
    <name evidence="2" type="ORF">SEV965_LOCUS36193</name>
</gene>